<evidence type="ECO:0000259" key="15">
    <source>
        <dbReference type="PROSITE" id="PS50280"/>
    </source>
</evidence>
<feature type="domain" description="CXC" evidence="16">
    <location>
        <begin position="414"/>
        <end position="514"/>
    </location>
</feature>
<keyword evidence="5" id="KW-0808">Transferase</keyword>
<proteinExistence type="predicted"/>
<dbReference type="Pfam" id="PF18118">
    <property type="entry name" value="PRC2_HTH_1"/>
    <property type="match status" value="1"/>
</dbReference>
<protein>
    <recommendedName>
        <fullName evidence="12">Histone-lysine N-methyltransferase EZH2</fullName>
        <ecNumber evidence="2">2.1.1.356</ecNumber>
    </recommendedName>
</protein>
<evidence type="ECO:0000256" key="6">
    <source>
        <dbReference type="ARBA" id="ARBA00022691"/>
    </source>
</evidence>
<keyword evidence="8" id="KW-0805">Transcription regulation</keyword>
<evidence type="ECO:0000256" key="11">
    <source>
        <dbReference type="ARBA" id="ARBA00023242"/>
    </source>
</evidence>
<evidence type="ECO:0000313" key="17">
    <source>
        <dbReference type="Ensembl" id="ENSSRHP00000012433.1"/>
    </source>
</evidence>
<evidence type="ECO:0000256" key="14">
    <source>
        <dbReference type="SAM" id="MobiDB-lite"/>
    </source>
</evidence>
<dbReference type="SMART" id="SM01114">
    <property type="entry name" value="CXC"/>
    <property type="match status" value="1"/>
</dbReference>
<feature type="compositionally biased region" description="Basic residues" evidence="14">
    <location>
        <begin position="300"/>
        <end position="312"/>
    </location>
</feature>
<dbReference type="Pfam" id="PF18264">
    <property type="entry name" value="preSET_CXC"/>
    <property type="match status" value="1"/>
</dbReference>
<gene>
    <name evidence="17" type="primary">ezh2</name>
</gene>
<sequence>MVLTGRKSEKGPVCWKRRVKSEYMRLRQLKRFRRADEVKSMFSSNRQKILERTDILNQEWKLRRIQPVHIMTPVSSLRGTREVEDETILHNIPYMGDEILDQDGTFIEELIKNYDGKVHGDRECGFINDEIFVELVSALNQYSDEEEDDEEEDQHDCKFEKMDLCDGKDDKFPSDKIFEAISSMFPDKGSTEELKEKYKELTEQQLPGALPPECTPNIDGPNAKSVQREQSLHSFHTLFCRRCFKYDCFLHPFHATPNTYKRKNMENLLDSKPCGIYCYMYMDGMVREYPAGVVAERAKTPSKRIVGRRRGRLPNSRPSTPTVNNETKDTDSDREGGADGTDCNDKDDDDKKDETTSSSEANSRCQTPVKLKLSSEPPENVDWSGAEASLFRVLIGTYYDNFCAIARLIGTKTCRQVYEFRVRESSIIARAPEVDENTPQRKKKRKHRLWATHCRKIQLKKGQNRFPGCRCKAQCNTKQCPCYLAVRECDPDLCLTCGAAEHWDSKNVSCKNCSIQRGAKKHLLLAPSDVAGWGIFIKEPVQKNEFISEYCGEIISQDEADRRGKVYDKYMCSFLFNLNNDFVVDATRKGNKIRFANHSVNPNCYAKVMMVNGDHRIGIFAKRAIQTGEELFFDYRYSQADALKYVGIEREMEIP</sequence>
<organism evidence="17 18">
    <name type="scientific">Sinocyclocheilus rhinocerous</name>
    <dbReference type="NCBI Taxonomy" id="307959"/>
    <lineage>
        <taxon>Eukaryota</taxon>
        <taxon>Metazoa</taxon>
        <taxon>Chordata</taxon>
        <taxon>Craniata</taxon>
        <taxon>Vertebrata</taxon>
        <taxon>Euteleostomi</taxon>
        <taxon>Actinopterygii</taxon>
        <taxon>Neopterygii</taxon>
        <taxon>Teleostei</taxon>
        <taxon>Ostariophysi</taxon>
        <taxon>Cypriniformes</taxon>
        <taxon>Cyprinidae</taxon>
        <taxon>Cyprininae</taxon>
        <taxon>Sinocyclocheilus</taxon>
    </lineage>
</organism>
<name>A0A673GAG2_9TELE</name>
<dbReference type="InterPro" id="IPR044439">
    <property type="entry name" value="EZH2_SET"/>
</dbReference>
<dbReference type="FunFam" id="2.170.270.10:FF:000001">
    <property type="entry name" value="Putative histone-lysine N-methyltransferase EZH2"/>
    <property type="match status" value="1"/>
</dbReference>
<dbReference type="Ensembl" id="ENSSRHT00000012890.1">
    <property type="protein sequence ID" value="ENSSRHP00000012433.1"/>
    <property type="gene ID" value="ENSSRHG00000004838.1"/>
</dbReference>
<dbReference type="InterPro" id="IPR026489">
    <property type="entry name" value="CXC_dom"/>
</dbReference>
<dbReference type="InterPro" id="IPR041343">
    <property type="entry name" value="PRC2_HTH_1"/>
</dbReference>
<dbReference type="GO" id="GO:0035098">
    <property type="term" value="C:ESC/E(Z) complex"/>
    <property type="evidence" value="ECO:0007669"/>
    <property type="project" value="TreeGrafter"/>
</dbReference>
<dbReference type="Proteomes" id="UP000472270">
    <property type="component" value="Unassembled WGS sequence"/>
</dbReference>
<feature type="compositionally biased region" description="Polar residues" evidence="14">
    <location>
        <begin position="316"/>
        <end position="325"/>
    </location>
</feature>
<keyword evidence="4" id="KW-0489">Methyltransferase</keyword>
<dbReference type="InterPro" id="IPR045318">
    <property type="entry name" value="EZH1/2-like"/>
</dbReference>
<evidence type="ECO:0000256" key="13">
    <source>
        <dbReference type="ARBA" id="ARBA00048568"/>
    </source>
</evidence>
<dbReference type="InterPro" id="IPR021654">
    <property type="entry name" value="EZH1/EZH2"/>
</dbReference>
<dbReference type="Gene3D" id="2.170.270.10">
    <property type="entry name" value="SET domain"/>
    <property type="match status" value="1"/>
</dbReference>
<evidence type="ECO:0000256" key="4">
    <source>
        <dbReference type="ARBA" id="ARBA00022603"/>
    </source>
</evidence>
<keyword evidence="9" id="KW-0090">Biological rhythms</keyword>
<dbReference type="Pfam" id="PF00856">
    <property type="entry name" value="SET"/>
    <property type="match status" value="1"/>
</dbReference>
<dbReference type="InterPro" id="IPR041355">
    <property type="entry name" value="Pre-SET_CXC"/>
</dbReference>
<dbReference type="SMART" id="SM00317">
    <property type="entry name" value="SET"/>
    <property type="match status" value="1"/>
</dbReference>
<dbReference type="Pfam" id="PF21358">
    <property type="entry name" value="Ezh2_MCSS"/>
    <property type="match status" value="1"/>
</dbReference>
<evidence type="ECO:0000256" key="10">
    <source>
        <dbReference type="ARBA" id="ARBA00023163"/>
    </source>
</evidence>
<dbReference type="CDD" id="cd19218">
    <property type="entry name" value="SET_EZH2"/>
    <property type="match status" value="1"/>
</dbReference>
<dbReference type="SUPFAM" id="SSF82199">
    <property type="entry name" value="SET domain"/>
    <property type="match status" value="1"/>
</dbReference>
<accession>A0A673GAG2</accession>
<evidence type="ECO:0000256" key="3">
    <source>
        <dbReference type="ARBA" id="ARBA00022491"/>
    </source>
</evidence>
<dbReference type="Pfam" id="PF11616">
    <property type="entry name" value="EZH2_WD-Binding"/>
    <property type="match status" value="1"/>
</dbReference>
<dbReference type="GO" id="GO:0032259">
    <property type="term" value="P:methylation"/>
    <property type="evidence" value="ECO:0007669"/>
    <property type="project" value="UniProtKB-KW"/>
</dbReference>
<dbReference type="GO" id="GO:0031507">
    <property type="term" value="P:heterochromatin formation"/>
    <property type="evidence" value="ECO:0007669"/>
    <property type="project" value="TreeGrafter"/>
</dbReference>
<feature type="domain" description="SET" evidence="15">
    <location>
        <begin position="521"/>
        <end position="636"/>
    </location>
</feature>
<evidence type="ECO:0000256" key="7">
    <source>
        <dbReference type="ARBA" id="ARBA00022853"/>
    </source>
</evidence>
<dbReference type="GO" id="GO:0140951">
    <property type="term" value="F:histone H3K27 trimethyltransferase activity"/>
    <property type="evidence" value="ECO:0007669"/>
    <property type="project" value="UniProtKB-EC"/>
</dbReference>
<evidence type="ECO:0000256" key="9">
    <source>
        <dbReference type="ARBA" id="ARBA00023108"/>
    </source>
</evidence>
<dbReference type="AlphaFoldDB" id="A0A673GAG2"/>
<evidence type="ECO:0000259" key="16">
    <source>
        <dbReference type="PROSITE" id="PS51633"/>
    </source>
</evidence>
<dbReference type="InterPro" id="IPR046341">
    <property type="entry name" value="SET_dom_sf"/>
</dbReference>
<comment type="catalytic activity">
    <reaction evidence="13">
        <text>L-lysyl(27)-[histone H3] + 3 S-adenosyl-L-methionine = N(6),N(6),N(6)-trimethyl-L-lysyl(27)-[histone H3] + 3 S-adenosyl-L-homocysteine + 3 H(+)</text>
        <dbReference type="Rhea" id="RHEA:60292"/>
        <dbReference type="Rhea" id="RHEA-COMP:15535"/>
        <dbReference type="Rhea" id="RHEA-COMP:15548"/>
        <dbReference type="ChEBI" id="CHEBI:15378"/>
        <dbReference type="ChEBI" id="CHEBI:29969"/>
        <dbReference type="ChEBI" id="CHEBI:57856"/>
        <dbReference type="ChEBI" id="CHEBI:59789"/>
        <dbReference type="ChEBI" id="CHEBI:61961"/>
        <dbReference type="EC" id="2.1.1.356"/>
    </reaction>
</comment>
<dbReference type="PROSITE" id="PS51633">
    <property type="entry name" value="CXC"/>
    <property type="match status" value="1"/>
</dbReference>
<evidence type="ECO:0000256" key="8">
    <source>
        <dbReference type="ARBA" id="ARBA00023015"/>
    </source>
</evidence>
<dbReference type="GO" id="GO:0003682">
    <property type="term" value="F:chromatin binding"/>
    <property type="evidence" value="ECO:0007669"/>
    <property type="project" value="TreeGrafter"/>
</dbReference>
<dbReference type="GO" id="GO:0048511">
    <property type="term" value="P:rhythmic process"/>
    <property type="evidence" value="ECO:0007669"/>
    <property type="project" value="UniProtKB-KW"/>
</dbReference>
<evidence type="ECO:0000256" key="5">
    <source>
        <dbReference type="ARBA" id="ARBA00022679"/>
    </source>
</evidence>
<dbReference type="PANTHER" id="PTHR45747">
    <property type="entry name" value="HISTONE-LYSINE N-METHYLTRANSFERASE E(Z)"/>
    <property type="match status" value="1"/>
</dbReference>
<dbReference type="EC" id="2.1.1.356" evidence="2"/>
<feature type="compositionally biased region" description="Polar residues" evidence="14">
    <location>
        <begin position="356"/>
        <end position="366"/>
    </location>
</feature>
<reference evidence="17" key="1">
    <citation type="submission" date="2025-08" db="UniProtKB">
        <authorList>
            <consortium name="Ensembl"/>
        </authorList>
    </citation>
    <scope>IDENTIFICATION</scope>
</reference>
<keyword evidence="6" id="KW-0949">S-adenosyl-L-methionine</keyword>
<keyword evidence="18" id="KW-1185">Reference proteome</keyword>
<feature type="compositionally biased region" description="Basic and acidic residues" evidence="14">
    <location>
        <begin position="326"/>
        <end position="337"/>
    </location>
</feature>
<keyword evidence="11" id="KW-0539">Nucleus</keyword>
<feature type="region of interest" description="Disordered" evidence="14">
    <location>
        <begin position="297"/>
        <end position="380"/>
    </location>
</feature>
<dbReference type="InterPro" id="IPR033467">
    <property type="entry name" value="Tesmin/TSO1-like_CXC"/>
</dbReference>
<keyword evidence="10" id="KW-0804">Transcription</keyword>
<evidence type="ECO:0000256" key="1">
    <source>
        <dbReference type="ARBA" id="ARBA00004123"/>
    </source>
</evidence>
<dbReference type="InterPro" id="IPR001214">
    <property type="entry name" value="SET_dom"/>
</dbReference>
<evidence type="ECO:0000256" key="2">
    <source>
        <dbReference type="ARBA" id="ARBA00012186"/>
    </source>
</evidence>
<dbReference type="InterPro" id="IPR001005">
    <property type="entry name" value="SANT/Myb"/>
</dbReference>
<comment type="subcellular location">
    <subcellularLocation>
        <location evidence="1">Nucleus</location>
    </subcellularLocation>
</comment>
<dbReference type="InterPro" id="IPR048358">
    <property type="entry name" value="EZH1/2_MCSS"/>
</dbReference>
<evidence type="ECO:0000256" key="12">
    <source>
        <dbReference type="ARBA" id="ARBA00024111"/>
    </source>
</evidence>
<keyword evidence="7" id="KW-0156">Chromatin regulator</keyword>
<evidence type="ECO:0000313" key="18">
    <source>
        <dbReference type="Proteomes" id="UP000472270"/>
    </source>
</evidence>
<keyword evidence="3" id="KW-0678">Repressor</keyword>
<dbReference type="PROSITE" id="PS50280">
    <property type="entry name" value="SET"/>
    <property type="match status" value="1"/>
</dbReference>
<dbReference type="SMART" id="SM00717">
    <property type="entry name" value="SANT"/>
    <property type="match status" value="2"/>
</dbReference>
<reference evidence="17" key="2">
    <citation type="submission" date="2025-09" db="UniProtKB">
        <authorList>
            <consortium name="Ensembl"/>
        </authorList>
    </citation>
    <scope>IDENTIFICATION</scope>
</reference>
<dbReference type="PANTHER" id="PTHR45747:SF18">
    <property type="entry name" value="HISTONE-LYSINE N-METHYLTRANSFERASE EZH2"/>
    <property type="match status" value="1"/>
</dbReference>